<dbReference type="AlphaFoldDB" id="A0A9P4JR73"/>
<protein>
    <submittedName>
        <fullName evidence="1">Uncharacterized protein</fullName>
    </submittedName>
</protein>
<dbReference type="PANTHER" id="PTHR38846:SF1">
    <property type="entry name" value="C3H1-TYPE DOMAIN-CONTAINING PROTEIN"/>
    <property type="match status" value="1"/>
</dbReference>
<accession>A0A9P4JR73</accession>
<evidence type="ECO:0000313" key="2">
    <source>
        <dbReference type="Proteomes" id="UP000799536"/>
    </source>
</evidence>
<sequence>MLDTRRIQSGSTNSFWTRFSGFTPNSKAGLPTEFKRLARHMCWVPNSDEWRKYREEAYTSEFEFWYGSDSTKLERWQQLCEEVGISPAPPSITKCRKALRGVHINLVDLVNCRRSGFGRPRRFQSYQQLRNYTLNRRTYPKEAAKKEGFIKELLRVLL</sequence>
<comment type="caution">
    <text evidence="1">The sequence shown here is derived from an EMBL/GenBank/DDBJ whole genome shotgun (WGS) entry which is preliminary data.</text>
</comment>
<organism evidence="1 2">
    <name type="scientific">Delitschia confertaspora ATCC 74209</name>
    <dbReference type="NCBI Taxonomy" id="1513339"/>
    <lineage>
        <taxon>Eukaryota</taxon>
        <taxon>Fungi</taxon>
        <taxon>Dikarya</taxon>
        <taxon>Ascomycota</taxon>
        <taxon>Pezizomycotina</taxon>
        <taxon>Dothideomycetes</taxon>
        <taxon>Pleosporomycetidae</taxon>
        <taxon>Pleosporales</taxon>
        <taxon>Delitschiaceae</taxon>
        <taxon>Delitschia</taxon>
    </lineage>
</organism>
<evidence type="ECO:0000313" key="1">
    <source>
        <dbReference type="EMBL" id="KAF2202904.1"/>
    </source>
</evidence>
<name>A0A9P4JR73_9PLEO</name>
<keyword evidence="2" id="KW-1185">Reference proteome</keyword>
<dbReference type="Proteomes" id="UP000799536">
    <property type="component" value="Unassembled WGS sequence"/>
</dbReference>
<gene>
    <name evidence="1" type="ORF">GQ43DRAFT_479509</name>
</gene>
<dbReference type="PANTHER" id="PTHR38846">
    <property type="entry name" value="C3H1-TYPE DOMAIN-CONTAINING PROTEIN"/>
    <property type="match status" value="1"/>
</dbReference>
<proteinExistence type="predicted"/>
<dbReference type="EMBL" id="ML993920">
    <property type="protein sequence ID" value="KAF2202904.1"/>
    <property type="molecule type" value="Genomic_DNA"/>
</dbReference>
<dbReference type="OrthoDB" id="6105938at2759"/>
<reference evidence="1" key="1">
    <citation type="journal article" date="2020" name="Stud. Mycol.">
        <title>101 Dothideomycetes genomes: a test case for predicting lifestyles and emergence of pathogens.</title>
        <authorList>
            <person name="Haridas S."/>
            <person name="Albert R."/>
            <person name="Binder M."/>
            <person name="Bloem J."/>
            <person name="Labutti K."/>
            <person name="Salamov A."/>
            <person name="Andreopoulos B."/>
            <person name="Baker S."/>
            <person name="Barry K."/>
            <person name="Bills G."/>
            <person name="Bluhm B."/>
            <person name="Cannon C."/>
            <person name="Castanera R."/>
            <person name="Culley D."/>
            <person name="Daum C."/>
            <person name="Ezra D."/>
            <person name="Gonzalez J."/>
            <person name="Henrissat B."/>
            <person name="Kuo A."/>
            <person name="Liang C."/>
            <person name="Lipzen A."/>
            <person name="Lutzoni F."/>
            <person name="Magnuson J."/>
            <person name="Mondo S."/>
            <person name="Nolan M."/>
            <person name="Ohm R."/>
            <person name="Pangilinan J."/>
            <person name="Park H.-J."/>
            <person name="Ramirez L."/>
            <person name="Alfaro M."/>
            <person name="Sun H."/>
            <person name="Tritt A."/>
            <person name="Yoshinaga Y."/>
            <person name="Zwiers L.-H."/>
            <person name="Turgeon B."/>
            <person name="Goodwin S."/>
            <person name="Spatafora J."/>
            <person name="Crous P."/>
            <person name="Grigoriev I."/>
        </authorList>
    </citation>
    <scope>NUCLEOTIDE SEQUENCE</scope>
    <source>
        <strain evidence="1">ATCC 74209</strain>
    </source>
</reference>